<reference evidence="2 3" key="1">
    <citation type="submission" date="2015-07" db="EMBL/GenBank/DDBJ databases">
        <title>The genome of Dufourea novaeangliae.</title>
        <authorList>
            <person name="Pan H."/>
            <person name="Kapheim K."/>
        </authorList>
    </citation>
    <scope>NUCLEOTIDE SEQUENCE [LARGE SCALE GENOMIC DNA]</scope>
    <source>
        <strain evidence="2">0120121106</strain>
        <tissue evidence="2">Whole body</tissue>
    </source>
</reference>
<evidence type="ECO:0000313" key="3">
    <source>
        <dbReference type="Proteomes" id="UP000076502"/>
    </source>
</evidence>
<feature type="compositionally biased region" description="Basic and acidic residues" evidence="1">
    <location>
        <begin position="62"/>
        <end position="71"/>
    </location>
</feature>
<evidence type="ECO:0000313" key="2">
    <source>
        <dbReference type="EMBL" id="KZC11042.1"/>
    </source>
</evidence>
<feature type="region of interest" description="Disordered" evidence="1">
    <location>
        <begin position="55"/>
        <end position="81"/>
    </location>
</feature>
<gene>
    <name evidence="2" type="ORF">WN55_02397</name>
</gene>
<sequence length="97" mass="10890">MYMHQSRISGGRLHIERVGFVTVEYTENVLNSPSAKSRFLFLLVEKQEEREGREGPFGVLFRKKEPPRESGADTGPRPSVRPILFISPAVTAGNETC</sequence>
<proteinExistence type="predicted"/>
<dbReference type="AlphaFoldDB" id="A0A154PGV2"/>
<keyword evidence="3" id="KW-1185">Reference proteome</keyword>
<organism evidence="2 3">
    <name type="scientific">Dufourea novaeangliae</name>
    <name type="common">Sweat bee</name>
    <dbReference type="NCBI Taxonomy" id="178035"/>
    <lineage>
        <taxon>Eukaryota</taxon>
        <taxon>Metazoa</taxon>
        <taxon>Ecdysozoa</taxon>
        <taxon>Arthropoda</taxon>
        <taxon>Hexapoda</taxon>
        <taxon>Insecta</taxon>
        <taxon>Pterygota</taxon>
        <taxon>Neoptera</taxon>
        <taxon>Endopterygota</taxon>
        <taxon>Hymenoptera</taxon>
        <taxon>Apocrita</taxon>
        <taxon>Aculeata</taxon>
        <taxon>Apoidea</taxon>
        <taxon>Anthophila</taxon>
        <taxon>Halictidae</taxon>
        <taxon>Rophitinae</taxon>
        <taxon>Dufourea</taxon>
    </lineage>
</organism>
<dbReference type="EMBL" id="KQ434900">
    <property type="protein sequence ID" value="KZC11042.1"/>
    <property type="molecule type" value="Genomic_DNA"/>
</dbReference>
<evidence type="ECO:0000256" key="1">
    <source>
        <dbReference type="SAM" id="MobiDB-lite"/>
    </source>
</evidence>
<dbReference type="Proteomes" id="UP000076502">
    <property type="component" value="Unassembled WGS sequence"/>
</dbReference>
<accession>A0A154PGV2</accession>
<protein>
    <submittedName>
        <fullName evidence="2">Uncharacterized protein</fullName>
    </submittedName>
</protein>
<name>A0A154PGV2_DUFNO</name>